<sequence length="200" mass="22539">MLARQTTRLSTSGATQYAPARAAGINALRNARRYASATAEPWFKAGLSFSCTKCGNCCSGTKGQVRFLDSEVDAMATKMDTSVPEFLQKYARRQGRGAKSFFQLKQKRTSDGFDCIFLDRKLVKGKAVCSLYHARPMQCRTWPYWPENLETRQTWERLKSAKEGCPGILKGPSIPAEEVQHHRDAMEHWRKAVDVPTTLK</sequence>
<dbReference type="AlphaFoldDB" id="A0A024UH82"/>
<evidence type="ECO:0000313" key="1">
    <source>
        <dbReference type="EMBL" id="ETW05237.1"/>
    </source>
</evidence>
<dbReference type="PANTHER" id="PTHR35866:SF1">
    <property type="entry name" value="YKGJ FAMILY CYSTEINE CLUSTER PROTEIN"/>
    <property type="match status" value="1"/>
</dbReference>
<dbReference type="eggNOG" id="ENOG502SAAG">
    <property type="taxonomic scope" value="Eukaryota"/>
</dbReference>
<gene>
    <name evidence="1" type="ORF">H310_04207</name>
</gene>
<proteinExistence type="predicted"/>
<dbReference type="RefSeq" id="XP_008866675.1">
    <property type="nucleotide sequence ID" value="XM_008868453.1"/>
</dbReference>
<dbReference type="Pfam" id="PF03692">
    <property type="entry name" value="CxxCxxCC"/>
    <property type="match status" value="1"/>
</dbReference>
<dbReference type="GeneID" id="20081257"/>
<evidence type="ECO:0008006" key="2">
    <source>
        <dbReference type="Google" id="ProtNLM"/>
    </source>
</evidence>
<dbReference type="PANTHER" id="PTHR35866">
    <property type="entry name" value="PUTATIVE-RELATED"/>
    <property type="match status" value="1"/>
</dbReference>
<dbReference type="VEuPathDB" id="FungiDB:H310_04207"/>
<reference evidence="1" key="1">
    <citation type="submission" date="2013-12" db="EMBL/GenBank/DDBJ databases">
        <title>The Genome Sequence of Aphanomyces invadans NJM9701.</title>
        <authorList>
            <consortium name="The Broad Institute Genomics Platform"/>
            <person name="Russ C."/>
            <person name="Tyler B."/>
            <person name="van West P."/>
            <person name="Dieguez-Uribeondo J."/>
            <person name="Young S.K."/>
            <person name="Zeng Q."/>
            <person name="Gargeya S."/>
            <person name="Fitzgerald M."/>
            <person name="Abouelleil A."/>
            <person name="Alvarado L."/>
            <person name="Chapman S.B."/>
            <person name="Gainer-Dewar J."/>
            <person name="Goldberg J."/>
            <person name="Griggs A."/>
            <person name="Gujja S."/>
            <person name="Hansen M."/>
            <person name="Howarth C."/>
            <person name="Imamovic A."/>
            <person name="Ireland A."/>
            <person name="Larimer J."/>
            <person name="McCowan C."/>
            <person name="Murphy C."/>
            <person name="Pearson M."/>
            <person name="Poon T.W."/>
            <person name="Priest M."/>
            <person name="Roberts A."/>
            <person name="Saif S."/>
            <person name="Shea T."/>
            <person name="Sykes S."/>
            <person name="Wortman J."/>
            <person name="Nusbaum C."/>
            <person name="Birren B."/>
        </authorList>
    </citation>
    <scope>NUCLEOTIDE SEQUENCE [LARGE SCALE GENOMIC DNA]</scope>
    <source>
        <strain evidence="1">NJM9701</strain>
    </source>
</reference>
<name>A0A024UH82_9STRA</name>
<dbReference type="InterPro" id="IPR005358">
    <property type="entry name" value="Puta_zinc/iron-chelating_dom"/>
</dbReference>
<protein>
    <recommendedName>
        <fullName evidence="2">Zinc/iron-chelating domain-containing protein</fullName>
    </recommendedName>
</protein>
<dbReference type="OrthoDB" id="411785at2759"/>
<organism evidence="1">
    <name type="scientific">Aphanomyces invadans</name>
    <dbReference type="NCBI Taxonomy" id="157072"/>
    <lineage>
        <taxon>Eukaryota</taxon>
        <taxon>Sar</taxon>
        <taxon>Stramenopiles</taxon>
        <taxon>Oomycota</taxon>
        <taxon>Saprolegniomycetes</taxon>
        <taxon>Saprolegniales</taxon>
        <taxon>Verrucalvaceae</taxon>
        <taxon>Aphanomyces</taxon>
    </lineage>
</organism>
<accession>A0A024UH82</accession>
<dbReference type="EMBL" id="KI913957">
    <property type="protein sequence ID" value="ETW05237.1"/>
    <property type="molecule type" value="Genomic_DNA"/>
</dbReference>